<dbReference type="PROSITE" id="PS51362">
    <property type="entry name" value="TGF_BETA_2"/>
    <property type="match status" value="1"/>
</dbReference>
<keyword evidence="7" id="KW-0325">Glycoprotein</keyword>
<keyword evidence="5 8" id="KW-0339">Growth factor</keyword>
<feature type="region of interest" description="Disordered" evidence="9">
    <location>
        <begin position="238"/>
        <end position="261"/>
    </location>
</feature>
<dbReference type="STRING" id="307972.A0A2G8JPZ5"/>
<gene>
    <name evidence="12" type="ORF">BSL78_25366</name>
</gene>
<dbReference type="GO" id="GO:0005125">
    <property type="term" value="F:cytokine activity"/>
    <property type="evidence" value="ECO:0007669"/>
    <property type="project" value="TreeGrafter"/>
</dbReference>
<dbReference type="SMART" id="SM00204">
    <property type="entry name" value="TGFB"/>
    <property type="match status" value="1"/>
</dbReference>
<protein>
    <submittedName>
        <fullName evidence="12">Bone morphogenetic protein 3/3b</fullName>
    </submittedName>
</protein>
<evidence type="ECO:0000259" key="11">
    <source>
        <dbReference type="PROSITE" id="PS51362"/>
    </source>
</evidence>
<keyword evidence="13" id="KW-1185">Reference proteome</keyword>
<dbReference type="AlphaFoldDB" id="A0A2G8JPZ5"/>
<dbReference type="SUPFAM" id="SSF57501">
    <property type="entry name" value="Cystine-knot cytokines"/>
    <property type="match status" value="1"/>
</dbReference>
<comment type="subcellular location">
    <subcellularLocation>
        <location evidence="1">Secreted</location>
    </subcellularLocation>
</comment>
<dbReference type="InterPro" id="IPR029034">
    <property type="entry name" value="Cystine-knot_cytokine"/>
</dbReference>
<accession>A0A2G8JPZ5</accession>
<keyword evidence="3" id="KW-0964">Secreted</keyword>
<keyword evidence="4 10" id="KW-0732">Signal</keyword>
<evidence type="ECO:0000313" key="12">
    <source>
        <dbReference type="EMBL" id="PIK37799.1"/>
    </source>
</evidence>
<proteinExistence type="inferred from homology"/>
<feature type="region of interest" description="Disordered" evidence="9">
    <location>
        <begin position="30"/>
        <end position="49"/>
    </location>
</feature>
<feature type="domain" description="TGF-beta family profile" evidence="11">
    <location>
        <begin position="307"/>
        <end position="442"/>
    </location>
</feature>
<evidence type="ECO:0000256" key="3">
    <source>
        <dbReference type="ARBA" id="ARBA00022525"/>
    </source>
</evidence>
<dbReference type="EMBL" id="MRZV01001447">
    <property type="protein sequence ID" value="PIK37799.1"/>
    <property type="molecule type" value="Genomic_DNA"/>
</dbReference>
<evidence type="ECO:0000256" key="8">
    <source>
        <dbReference type="RuleBase" id="RU000354"/>
    </source>
</evidence>
<dbReference type="Gene3D" id="2.10.90.10">
    <property type="entry name" value="Cystine-knot cytokines"/>
    <property type="match status" value="1"/>
</dbReference>
<dbReference type="PANTHER" id="PTHR11848:SF270">
    <property type="entry name" value="BONE MORPHOGENETIC PROTEIN 3-LIKE"/>
    <property type="match status" value="1"/>
</dbReference>
<evidence type="ECO:0000256" key="4">
    <source>
        <dbReference type="ARBA" id="ARBA00022729"/>
    </source>
</evidence>
<keyword evidence="6" id="KW-1015">Disulfide bond</keyword>
<dbReference type="GO" id="GO:0005615">
    <property type="term" value="C:extracellular space"/>
    <property type="evidence" value="ECO:0007669"/>
    <property type="project" value="TreeGrafter"/>
</dbReference>
<evidence type="ECO:0000256" key="10">
    <source>
        <dbReference type="SAM" id="SignalP"/>
    </source>
</evidence>
<evidence type="ECO:0000256" key="5">
    <source>
        <dbReference type="ARBA" id="ARBA00023030"/>
    </source>
</evidence>
<comment type="similarity">
    <text evidence="2 8">Belongs to the TGF-beta family.</text>
</comment>
<evidence type="ECO:0000256" key="7">
    <source>
        <dbReference type="ARBA" id="ARBA00023180"/>
    </source>
</evidence>
<feature type="region of interest" description="Disordered" evidence="9">
    <location>
        <begin position="291"/>
        <end position="324"/>
    </location>
</feature>
<dbReference type="InterPro" id="IPR001839">
    <property type="entry name" value="TGF-b_C"/>
</dbReference>
<evidence type="ECO:0000256" key="2">
    <source>
        <dbReference type="ARBA" id="ARBA00006656"/>
    </source>
</evidence>
<feature type="compositionally biased region" description="Basic residues" evidence="9">
    <location>
        <begin position="294"/>
        <end position="310"/>
    </location>
</feature>
<dbReference type="Proteomes" id="UP000230750">
    <property type="component" value="Unassembled WGS sequence"/>
</dbReference>
<feature type="signal peptide" evidence="10">
    <location>
        <begin position="1"/>
        <end position="25"/>
    </location>
</feature>
<comment type="caution">
    <text evidence="12">The sequence shown here is derived from an EMBL/GenBank/DDBJ whole genome shotgun (WGS) entry which is preliminary data.</text>
</comment>
<dbReference type="InterPro" id="IPR015615">
    <property type="entry name" value="TGF-beta-rel"/>
</dbReference>
<name>A0A2G8JPZ5_STIJA</name>
<dbReference type="GO" id="GO:0008083">
    <property type="term" value="F:growth factor activity"/>
    <property type="evidence" value="ECO:0007669"/>
    <property type="project" value="UniProtKB-KW"/>
</dbReference>
<dbReference type="Pfam" id="PF00019">
    <property type="entry name" value="TGF_beta"/>
    <property type="match status" value="1"/>
</dbReference>
<dbReference type="InterPro" id="IPR017948">
    <property type="entry name" value="TGFb_CS"/>
</dbReference>
<reference evidence="12 13" key="1">
    <citation type="journal article" date="2017" name="PLoS Biol.">
        <title>The sea cucumber genome provides insights into morphological evolution and visceral regeneration.</title>
        <authorList>
            <person name="Zhang X."/>
            <person name="Sun L."/>
            <person name="Yuan J."/>
            <person name="Sun Y."/>
            <person name="Gao Y."/>
            <person name="Zhang L."/>
            <person name="Li S."/>
            <person name="Dai H."/>
            <person name="Hamel J.F."/>
            <person name="Liu C."/>
            <person name="Yu Y."/>
            <person name="Liu S."/>
            <person name="Lin W."/>
            <person name="Guo K."/>
            <person name="Jin S."/>
            <person name="Xu P."/>
            <person name="Storey K.B."/>
            <person name="Huan P."/>
            <person name="Zhang T."/>
            <person name="Zhou Y."/>
            <person name="Zhang J."/>
            <person name="Lin C."/>
            <person name="Li X."/>
            <person name="Xing L."/>
            <person name="Huo D."/>
            <person name="Sun M."/>
            <person name="Wang L."/>
            <person name="Mercier A."/>
            <person name="Li F."/>
            <person name="Yang H."/>
            <person name="Xiang J."/>
        </authorList>
    </citation>
    <scope>NUCLEOTIDE SEQUENCE [LARGE SCALE GENOMIC DNA]</scope>
    <source>
        <strain evidence="12">Shaxun</strain>
        <tissue evidence="12">Muscle</tissue>
    </source>
</reference>
<dbReference type="OrthoDB" id="5987191at2759"/>
<dbReference type="CDD" id="cd13763">
    <property type="entry name" value="TGF_beta_BMP3_like"/>
    <property type="match status" value="1"/>
</dbReference>
<organism evidence="12 13">
    <name type="scientific">Stichopus japonicus</name>
    <name type="common">Sea cucumber</name>
    <dbReference type="NCBI Taxonomy" id="307972"/>
    <lineage>
        <taxon>Eukaryota</taxon>
        <taxon>Metazoa</taxon>
        <taxon>Echinodermata</taxon>
        <taxon>Eleutherozoa</taxon>
        <taxon>Echinozoa</taxon>
        <taxon>Holothuroidea</taxon>
        <taxon>Aspidochirotacea</taxon>
        <taxon>Aspidochirotida</taxon>
        <taxon>Stichopodidae</taxon>
        <taxon>Apostichopus</taxon>
    </lineage>
</organism>
<dbReference type="PROSITE" id="PS00250">
    <property type="entry name" value="TGF_BETA_1"/>
    <property type="match status" value="1"/>
</dbReference>
<evidence type="ECO:0000256" key="1">
    <source>
        <dbReference type="ARBA" id="ARBA00004613"/>
    </source>
</evidence>
<feature type="chain" id="PRO_5013654646" evidence="10">
    <location>
        <begin position="26"/>
        <end position="442"/>
    </location>
</feature>
<dbReference type="FunFam" id="2.10.90.10:FF:000001">
    <property type="entry name" value="Bone morphogenetic protein 4"/>
    <property type="match status" value="1"/>
</dbReference>
<feature type="region of interest" description="Disordered" evidence="9">
    <location>
        <begin position="190"/>
        <end position="209"/>
    </location>
</feature>
<evidence type="ECO:0000313" key="13">
    <source>
        <dbReference type="Proteomes" id="UP000230750"/>
    </source>
</evidence>
<evidence type="ECO:0000256" key="9">
    <source>
        <dbReference type="SAM" id="MobiDB-lite"/>
    </source>
</evidence>
<evidence type="ECO:0000256" key="6">
    <source>
        <dbReference type="ARBA" id="ARBA00023157"/>
    </source>
</evidence>
<dbReference type="PANTHER" id="PTHR11848">
    <property type="entry name" value="TGF-BETA FAMILY"/>
    <property type="match status" value="1"/>
</dbReference>
<sequence length="442" mass="50686">MEAADSKQMFLLFICLEIVMVLSSAAMTPGNVDRSSNAVDEAEEADNKMSAEERFNHIPPRVLSTMIRLTERAPGMSKNVDTIRAYTPTTHRMCGDHMVSSFNVRLYPYSEALRALELHYYKMRSLRNRGENFQAVLWALSPNQDTECVRLGTLNLHTSRHGYQTTDITSEMTEQWDSLPEEIRIGISFSTSNNNNNEDTPQSRSEAAVNTLSTRPFILIYTKQKHRTNIDTLQKTLQKSVNARERRSVIPELEQDDDDDQEQYIADEQQELAKRSSLDPDQLTFAYFSDQSKQRRKMIKQQRKKQKQKRPKNEDESDELTANEITNNEIPLPISERKCRRYPLQVNFRDLGWSDFVIVPREFNAYYCAGTCSKPTKHNISPNNHAAILNIMNTLGASSVPLPAPCCVPDKMTSLNVLFFQEDGRVELQTFSNMQVESCSCR</sequence>